<protein>
    <recommendedName>
        <fullName evidence="6">Ribose-5-phosphate isomerase B</fullName>
        <ecNumber evidence="5">5.3.1.6</ecNumber>
    </recommendedName>
    <alternativeName>
        <fullName evidence="8">Phosphoriboisomerase B</fullName>
    </alternativeName>
</protein>
<dbReference type="EC" id="5.3.1.6" evidence="5"/>
<comment type="caution">
    <text evidence="10">The sequence shown here is derived from an EMBL/GenBank/DDBJ whole genome shotgun (WGS) entry which is preliminary data.</text>
</comment>
<evidence type="ECO:0000256" key="2">
    <source>
        <dbReference type="ARBA" id="ARBA00004988"/>
    </source>
</evidence>
<dbReference type="EMBL" id="BMKQ01000002">
    <property type="protein sequence ID" value="GGF57971.1"/>
    <property type="molecule type" value="Genomic_DNA"/>
</dbReference>
<dbReference type="InterPro" id="IPR036569">
    <property type="entry name" value="RpiB_LacA_LacB_sf"/>
</dbReference>
<dbReference type="PIRSF" id="PIRSF005384">
    <property type="entry name" value="RpiB_LacA_B"/>
    <property type="match status" value="1"/>
</dbReference>
<comment type="catalytic activity">
    <reaction evidence="1">
        <text>aldehydo-D-ribose 5-phosphate = D-ribulose 5-phosphate</text>
        <dbReference type="Rhea" id="RHEA:14657"/>
        <dbReference type="ChEBI" id="CHEBI:58121"/>
        <dbReference type="ChEBI" id="CHEBI:58273"/>
        <dbReference type="EC" id="5.3.1.6"/>
    </reaction>
</comment>
<evidence type="ECO:0000256" key="8">
    <source>
        <dbReference type="ARBA" id="ARBA00032117"/>
    </source>
</evidence>
<feature type="binding site" evidence="9">
    <location>
        <position position="140"/>
    </location>
    <ligand>
        <name>D-ribulose 5-phosphate</name>
        <dbReference type="ChEBI" id="CHEBI:58121"/>
    </ligand>
</feature>
<reference evidence="10" key="1">
    <citation type="journal article" date="2014" name="Int. J. Syst. Evol. Microbiol.">
        <title>Complete genome sequence of Corynebacterium casei LMG S-19264T (=DSM 44701T), isolated from a smear-ripened cheese.</title>
        <authorList>
            <consortium name="US DOE Joint Genome Institute (JGI-PGF)"/>
            <person name="Walter F."/>
            <person name="Albersmeier A."/>
            <person name="Kalinowski J."/>
            <person name="Ruckert C."/>
        </authorList>
    </citation>
    <scope>NUCLEOTIDE SEQUENCE</scope>
    <source>
        <strain evidence="10">CGMCC 1.16067</strain>
    </source>
</reference>
<keyword evidence="11" id="KW-1185">Reference proteome</keyword>
<reference evidence="10" key="2">
    <citation type="submission" date="2020-09" db="EMBL/GenBank/DDBJ databases">
        <authorList>
            <person name="Sun Q."/>
            <person name="Zhou Y."/>
        </authorList>
    </citation>
    <scope>NUCLEOTIDE SEQUENCE</scope>
    <source>
        <strain evidence="10">CGMCC 1.16067</strain>
    </source>
</reference>
<feature type="binding site" evidence="9">
    <location>
        <position position="144"/>
    </location>
    <ligand>
        <name>D-ribulose 5-phosphate</name>
        <dbReference type="ChEBI" id="CHEBI:58121"/>
    </ligand>
</feature>
<sequence>MRQTGVMRVHLGSDHAGLELKAHLVDWLTQHGHEPVDHGPWEYDAQDDYPVFCLRAARGTVDDEGSLGVVIGGSGNGEQIAANKVVGVRAALAWSEETASLAREHNDANVLSVGGRMHTVEEMTRFVEVFLETPYSGEERHSRRIAMLATYEQTGALPPLPASAAGHPDA</sequence>
<gene>
    <name evidence="10" type="ORF">GCM10011519_34850</name>
</gene>
<comment type="pathway">
    <text evidence="2">Carbohydrate degradation; pentose phosphate pathway; D-ribose 5-phosphate from D-ribulose 5-phosphate (non-oxidative stage): step 1/1.</text>
</comment>
<accession>A0A917BV57</accession>
<evidence type="ECO:0000313" key="11">
    <source>
        <dbReference type="Proteomes" id="UP000649179"/>
    </source>
</evidence>
<organism evidence="10 11">
    <name type="scientific">Marmoricola endophyticus</name>
    <dbReference type="NCBI Taxonomy" id="2040280"/>
    <lineage>
        <taxon>Bacteria</taxon>
        <taxon>Bacillati</taxon>
        <taxon>Actinomycetota</taxon>
        <taxon>Actinomycetes</taxon>
        <taxon>Propionibacteriales</taxon>
        <taxon>Nocardioidaceae</taxon>
        <taxon>Marmoricola</taxon>
    </lineage>
</organism>
<name>A0A917BV57_9ACTN</name>
<comment type="subunit">
    <text evidence="4">Homodimer.</text>
</comment>
<feature type="binding site" evidence="9">
    <location>
        <position position="106"/>
    </location>
    <ligand>
        <name>D-ribulose 5-phosphate</name>
        <dbReference type="ChEBI" id="CHEBI:58121"/>
    </ligand>
</feature>
<dbReference type="GO" id="GO:0019316">
    <property type="term" value="P:D-allose catabolic process"/>
    <property type="evidence" value="ECO:0007669"/>
    <property type="project" value="TreeGrafter"/>
</dbReference>
<feature type="binding site" evidence="9">
    <location>
        <begin position="14"/>
        <end position="15"/>
    </location>
    <ligand>
        <name>D-ribulose 5-phosphate</name>
        <dbReference type="ChEBI" id="CHEBI:58121"/>
    </ligand>
</feature>
<evidence type="ECO:0000256" key="3">
    <source>
        <dbReference type="ARBA" id="ARBA00008754"/>
    </source>
</evidence>
<evidence type="ECO:0000256" key="9">
    <source>
        <dbReference type="PIRSR" id="PIRSR005384-2"/>
    </source>
</evidence>
<evidence type="ECO:0000313" key="10">
    <source>
        <dbReference type="EMBL" id="GGF57971.1"/>
    </source>
</evidence>
<dbReference type="FunFam" id="3.40.1400.10:FF:000002">
    <property type="entry name" value="Ribose-5-phosphate isomerase B"/>
    <property type="match status" value="1"/>
</dbReference>
<proteinExistence type="inferred from homology"/>
<dbReference type="NCBIfam" id="TIGR02133">
    <property type="entry name" value="RPI_actino"/>
    <property type="match status" value="1"/>
</dbReference>
<dbReference type="NCBIfam" id="TIGR00689">
    <property type="entry name" value="rpiB_lacA_lacB"/>
    <property type="match status" value="1"/>
</dbReference>
<dbReference type="NCBIfam" id="NF004051">
    <property type="entry name" value="PRK05571.1"/>
    <property type="match status" value="1"/>
</dbReference>
<dbReference type="SUPFAM" id="SSF89623">
    <property type="entry name" value="Ribose/Galactose isomerase RpiB/AlsB"/>
    <property type="match status" value="1"/>
</dbReference>
<comment type="similarity">
    <text evidence="3">Belongs to the LacAB/RpiB family.</text>
</comment>
<dbReference type="PANTHER" id="PTHR30345">
    <property type="entry name" value="RIBOSE-5-PHOSPHATE ISOMERASE B"/>
    <property type="match status" value="1"/>
</dbReference>
<evidence type="ECO:0000256" key="4">
    <source>
        <dbReference type="ARBA" id="ARBA00011738"/>
    </source>
</evidence>
<evidence type="ECO:0000256" key="1">
    <source>
        <dbReference type="ARBA" id="ARBA00001713"/>
    </source>
</evidence>
<feature type="binding site" evidence="9">
    <location>
        <begin position="73"/>
        <end position="77"/>
    </location>
    <ligand>
        <name>D-ribulose 5-phosphate</name>
        <dbReference type="ChEBI" id="CHEBI:58121"/>
    </ligand>
</feature>
<dbReference type="Proteomes" id="UP000649179">
    <property type="component" value="Unassembled WGS sequence"/>
</dbReference>
<dbReference type="AlphaFoldDB" id="A0A917BV57"/>
<dbReference type="GO" id="GO:0009052">
    <property type="term" value="P:pentose-phosphate shunt, non-oxidative branch"/>
    <property type="evidence" value="ECO:0007669"/>
    <property type="project" value="TreeGrafter"/>
</dbReference>
<dbReference type="PANTHER" id="PTHR30345:SF0">
    <property type="entry name" value="DNA DAMAGE-REPAIR_TOLERATION PROTEIN DRT102"/>
    <property type="match status" value="1"/>
</dbReference>
<dbReference type="InterPro" id="IPR003500">
    <property type="entry name" value="RpiB_LacA_LacB"/>
</dbReference>
<evidence type="ECO:0000256" key="7">
    <source>
        <dbReference type="ARBA" id="ARBA00023235"/>
    </source>
</evidence>
<feature type="binding site" evidence="9">
    <location>
        <position position="116"/>
    </location>
    <ligand>
        <name>D-ribulose 5-phosphate</name>
        <dbReference type="ChEBI" id="CHEBI:58121"/>
    </ligand>
</feature>
<dbReference type="Gene3D" id="3.40.1400.10">
    <property type="entry name" value="Sugar-phosphate isomerase, RpiB/LacA/LacB"/>
    <property type="match status" value="1"/>
</dbReference>
<evidence type="ECO:0000256" key="6">
    <source>
        <dbReference type="ARBA" id="ARBA00014007"/>
    </source>
</evidence>
<dbReference type="Pfam" id="PF02502">
    <property type="entry name" value="LacAB_rpiB"/>
    <property type="match status" value="1"/>
</dbReference>
<keyword evidence="7 10" id="KW-0413">Isomerase</keyword>
<dbReference type="InterPro" id="IPR011860">
    <property type="entry name" value="Rib-5-P_Isoase_Actino"/>
</dbReference>
<dbReference type="GO" id="GO:0004751">
    <property type="term" value="F:ribose-5-phosphate isomerase activity"/>
    <property type="evidence" value="ECO:0007669"/>
    <property type="project" value="UniProtKB-EC"/>
</dbReference>
<evidence type="ECO:0000256" key="5">
    <source>
        <dbReference type="ARBA" id="ARBA00011959"/>
    </source>
</evidence>